<proteinExistence type="predicted"/>
<dbReference type="GO" id="GO:0006355">
    <property type="term" value="P:regulation of DNA-templated transcription"/>
    <property type="evidence" value="ECO:0007669"/>
    <property type="project" value="InterPro"/>
</dbReference>
<sequence length="72" mass="8304">MALLTTAPSKVADRAPKILAQASKPVAEEKRLNVRLDAEKHDRFRRACMRNESDMTTEIQRFIDEYIAKNSR</sequence>
<evidence type="ECO:0000313" key="1">
    <source>
        <dbReference type="EMBL" id="QJB01189.1"/>
    </source>
</evidence>
<name>A0A6M3M8E7_9ZZZZ</name>
<dbReference type="SUPFAM" id="SSF47598">
    <property type="entry name" value="Ribbon-helix-helix"/>
    <property type="match status" value="1"/>
</dbReference>
<reference evidence="1" key="1">
    <citation type="submission" date="2020-03" db="EMBL/GenBank/DDBJ databases">
        <title>The deep terrestrial virosphere.</title>
        <authorList>
            <person name="Holmfeldt K."/>
            <person name="Nilsson E."/>
            <person name="Simone D."/>
            <person name="Lopez-Fernandez M."/>
            <person name="Wu X."/>
            <person name="de Brujin I."/>
            <person name="Lundin D."/>
            <person name="Andersson A."/>
            <person name="Bertilsson S."/>
            <person name="Dopson M."/>
        </authorList>
    </citation>
    <scope>NUCLEOTIDE SEQUENCE</scope>
    <source>
        <strain evidence="1">MM171A00126</strain>
        <strain evidence="2">MM171B00120</strain>
    </source>
</reference>
<dbReference type="InterPro" id="IPR010985">
    <property type="entry name" value="Ribbon_hlx_hlx"/>
</dbReference>
<dbReference type="InterPro" id="IPR013321">
    <property type="entry name" value="Arc_rbn_hlx_hlx"/>
</dbReference>
<gene>
    <name evidence="1" type="ORF">MM171A00126_0029</name>
    <name evidence="2" type="ORF">MM171B00120_0013</name>
</gene>
<dbReference type="Gene3D" id="1.10.1220.10">
    <property type="entry name" value="Met repressor-like"/>
    <property type="match status" value="1"/>
</dbReference>
<dbReference type="EMBL" id="MT143895">
    <property type="protein sequence ID" value="QJB05117.1"/>
    <property type="molecule type" value="Genomic_DNA"/>
</dbReference>
<protein>
    <submittedName>
        <fullName evidence="1">Uncharacterized protein</fullName>
    </submittedName>
</protein>
<dbReference type="AlphaFoldDB" id="A0A6M3M8E7"/>
<organism evidence="1">
    <name type="scientific">viral metagenome</name>
    <dbReference type="NCBI Taxonomy" id="1070528"/>
    <lineage>
        <taxon>unclassified sequences</taxon>
        <taxon>metagenomes</taxon>
        <taxon>organismal metagenomes</taxon>
    </lineage>
</organism>
<evidence type="ECO:0000313" key="2">
    <source>
        <dbReference type="EMBL" id="QJB05117.1"/>
    </source>
</evidence>
<dbReference type="Pfam" id="PF09274">
    <property type="entry name" value="ParG"/>
    <property type="match status" value="1"/>
</dbReference>
<dbReference type="EMBL" id="MT143706">
    <property type="protein sequence ID" value="QJB01189.1"/>
    <property type="molecule type" value="Genomic_DNA"/>
</dbReference>
<dbReference type="InterPro" id="IPR015354">
    <property type="entry name" value="DNA_partition_ParG"/>
</dbReference>
<accession>A0A6M3M8E7</accession>